<keyword evidence="6" id="KW-0677">Repeat</keyword>
<evidence type="ECO:0000259" key="14">
    <source>
        <dbReference type="PROSITE" id="PS51035"/>
    </source>
</evidence>
<feature type="compositionally biased region" description="Basic and acidic residues" evidence="12">
    <location>
        <begin position="162"/>
        <end position="171"/>
    </location>
</feature>
<organism evidence="15 16">
    <name type="scientific">Mus caroli</name>
    <name type="common">Ryukyu mouse</name>
    <name type="synonym">Ricefield mouse</name>
    <dbReference type="NCBI Taxonomy" id="10089"/>
    <lineage>
        <taxon>Eukaryota</taxon>
        <taxon>Metazoa</taxon>
        <taxon>Chordata</taxon>
        <taxon>Craniata</taxon>
        <taxon>Vertebrata</taxon>
        <taxon>Euteleostomi</taxon>
        <taxon>Mammalia</taxon>
        <taxon>Eutheria</taxon>
        <taxon>Euarchontoglires</taxon>
        <taxon>Glires</taxon>
        <taxon>Rodentia</taxon>
        <taxon>Myomorpha</taxon>
        <taxon>Muroidea</taxon>
        <taxon>Muridae</taxon>
        <taxon>Murinae</taxon>
        <taxon>Mus</taxon>
        <taxon>Mus</taxon>
    </lineage>
</organism>
<dbReference type="PROSITE" id="PS51035">
    <property type="entry name" value="BAG"/>
    <property type="match status" value="1"/>
</dbReference>
<dbReference type="GO" id="GO:0000774">
    <property type="term" value="F:adenyl-nucleotide exchange factor activity"/>
    <property type="evidence" value="ECO:0007669"/>
    <property type="project" value="TreeGrafter"/>
</dbReference>
<sequence length="431" mass="47901">MRKRRVLARVFPIPFPCFQLLLPEKERGALGEADRAGPEAGSVPRAWRVDGAELVSSGAGLQGCAPGSHRCAVNKRGLAGRSAARRPRGDREPLGPRLRAPRPAREPRQSESRAERGLPPSQRSSVRSAASGHDRSTRGAAAGACKPRVKKKVRPRSSQSEKVAHSKELTRSKKVTRSKNVTGTQVEEVTKIEEATQTEEVTVAEEVTQTENMAKTEEMVQTEDMETPRLSVIVTHSNERYDLLVTPQQGNSEPVVQDLAQLVEEATGVPLPFQKLIFKGKSLKEMETPLSALGMQNGCRVMLIGEKSNPEEEFELKKLKDLEVSAEKIANHLQELNKELSGIQQGFLAKELQAEALCKLDRKVKATIEQFMKILEEIDTMVLPEQFKDSRLKRKNLVKKVQVFLAECDTVEQYICQETERLQSTNLALAE</sequence>
<reference evidence="16" key="1">
    <citation type="submission" date="2025-08" db="UniProtKB">
        <authorList>
            <consortium name="RefSeq"/>
        </authorList>
    </citation>
    <scope>IDENTIFICATION</scope>
</reference>
<dbReference type="InterPro" id="IPR029071">
    <property type="entry name" value="Ubiquitin-like_domsf"/>
</dbReference>
<dbReference type="InterPro" id="IPR000626">
    <property type="entry name" value="Ubiquitin-like_dom"/>
</dbReference>
<keyword evidence="4" id="KW-0963">Cytoplasm</keyword>
<dbReference type="GO" id="GO:0051087">
    <property type="term" value="F:protein-folding chaperone binding"/>
    <property type="evidence" value="ECO:0007669"/>
    <property type="project" value="InterPro"/>
</dbReference>
<accession>A0A6P5PDF6</accession>
<dbReference type="GO" id="GO:0005829">
    <property type="term" value="C:cytosol"/>
    <property type="evidence" value="ECO:0007669"/>
    <property type="project" value="TreeGrafter"/>
</dbReference>
<dbReference type="FunFam" id="3.10.20.90:FF:000237">
    <property type="entry name" value="BAG family molecular chaperone regulator 1"/>
    <property type="match status" value="1"/>
</dbReference>
<evidence type="ECO:0000256" key="4">
    <source>
        <dbReference type="ARBA" id="ARBA00022490"/>
    </source>
</evidence>
<dbReference type="SMART" id="SM00213">
    <property type="entry name" value="UBQ"/>
    <property type="match status" value="1"/>
</dbReference>
<keyword evidence="8" id="KW-0143">Chaperone</keyword>
<evidence type="ECO:0000256" key="10">
    <source>
        <dbReference type="ARBA" id="ARBA00059559"/>
    </source>
</evidence>
<dbReference type="Gene3D" id="1.20.58.120">
    <property type="entry name" value="BAG domain"/>
    <property type="match status" value="1"/>
</dbReference>
<dbReference type="PANTHER" id="PTHR12329">
    <property type="entry name" value="BCL2-ASSOCIATED ATHANOGENE"/>
    <property type="match status" value="1"/>
</dbReference>
<dbReference type="CDD" id="cd01812">
    <property type="entry name" value="Ubl_BAG1"/>
    <property type="match status" value="1"/>
</dbReference>
<evidence type="ECO:0000259" key="13">
    <source>
        <dbReference type="PROSITE" id="PS50053"/>
    </source>
</evidence>
<dbReference type="PROSITE" id="PS50053">
    <property type="entry name" value="UBIQUITIN_2"/>
    <property type="match status" value="1"/>
</dbReference>
<name>A0A6P5PDF6_MUSCR</name>
<feature type="domain" description="BAG" evidence="14">
    <location>
        <begin position="332"/>
        <end position="412"/>
    </location>
</feature>
<evidence type="ECO:0000256" key="8">
    <source>
        <dbReference type="ARBA" id="ARBA00023186"/>
    </source>
</evidence>
<keyword evidence="9" id="KW-0539">Nucleus</keyword>
<dbReference type="SMART" id="SM00264">
    <property type="entry name" value="BAG"/>
    <property type="match status" value="1"/>
</dbReference>
<dbReference type="AlphaFoldDB" id="A0A6P5PDF6"/>
<dbReference type="Pfam" id="PF02179">
    <property type="entry name" value="BAG"/>
    <property type="match status" value="1"/>
</dbReference>
<feature type="region of interest" description="Disordered" evidence="12">
    <location>
        <begin position="63"/>
        <end position="182"/>
    </location>
</feature>
<evidence type="ECO:0000313" key="16">
    <source>
        <dbReference type="RefSeq" id="XP_021015470.1"/>
    </source>
</evidence>
<dbReference type="GO" id="GO:0043066">
    <property type="term" value="P:negative regulation of apoptotic process"/>
    <property type="evidence" value="ECO:0007669"/>
    <property type="project" value="UniProtKB-ARBA"/>
</dbReference>
<dbReference type="GO" id="GO:0006915">
    <property type="term" value="P:apoptotic process"/>
    <property type="evidence" value="ECO:0007669"/>
    <property type="project" value="UniProtKB-KW"/>
</dbReference>
<dbReference type="PANTHER" id="PTHR12329:SF16">
    <property type="entry name" value="BAG FAMILY MOLECULAR CHAPERONE REGULATOR 1"/>
    <property type="match status" value="1"/>
</dbReference>
<dbReference type="InterPro" id="IPR036533">
    <property type="entry name" value="BAG_dom_sf"/>
</dbReference>
<comment type="subcellular location">
    <subcellularLocation>
        <location evidence="2">Cytoplasm</location>
    </subcellularLocation>
    <subcellularLocation>
        <location evidence="1">Nucleus</location>
    </subcellularLocation>
</comment>
<dbReference type="CTD" id="573"/>
<evidence type="ECO:0000256" key="7">
    <source>
        <dbReference type="ARBA" id="ARBA00022843"/>
    </source>
</evidence>
<dbReference type="GO" id="GO:0016020">
    <property type="term" value="C:membrane"/>
    <property type="evidence" value="ECO:0007669"/>
    <property type="project" value="TreeGrafter"/>
</dbReference>
<dbReference type="FunFam" id="1.20.58.120:FF:000005">
    <property type="entry name" value="BAG family molecular chaperone regulator 1"/>
    <property type="match status" value="1"/>
</dbReference>
<feature type="domain" description="Ubiquitin-like" evidence="13">
    <location>
        <begin position="230"/>
        <end position="310"/>
    </location>
</feature>
<dbReference type="GeneID" id="110292500"/>
<evidence type="ECO:0000256" key="9">
    <source>
        <dbReference type="ARBA" id="ARBA00023242"/>
    </source>
</evidence>
<dbReference type="GO" id="GO:0005634">
    <property type="term" value="C:nucleus"/>
    <property type="evidence" value="ECO:0007669"/>
    <property type="project" value="UniProtKB-SubCell"/>
</dbReference>
<dbReference type="Pfam" id="PF00240">
    <property type="entry name" value="ubiquitin"/>
    <property type="match status" value="1"/>
</dbReference>
<gene>
    <name evidence="16" type="primary">Bag1</name>
</gene>
<evidence type="ECO:0000256" key="5">
    <source>
        <dbReference type="ARBA" id="ARBA00022703"/>
    </source>
</evidence>
<dbReference type="Proteomes" id="UP000515126">
    <property type="component" value="Chromosome 4"/>
</dbReference>
<keyword evidence="15" id="KW-1185">Reference proteome</keyword>
<evidence type="ECO:0000256" key="3">
    <source>
        <dbReference type="ARBA" id="ARBA00022374"/>
    </source>
</evidence>
<evidence type="ECO:0000256" key="11">
    <source>
        <dbReference type="ARBA" id="ARBA00078717"/>
    </source>
</evidence>
<dbReference type="Gene3D" id="3.10.20.90">
    <property type="entry name" value="Phosphatidylinositol 3-kinase Catalytic Subunit, Chain A, domain 1"/>
    <property type="match status" value="1"/>
</dbReference>
<keyword evidence="5" id="KW-0053">Apoptosis</keyword>
<dbReference type="InterPro" id="IPR003103">
    <property type="entry name" value="BAG_domain"/>
</dbReference>
<dbReference type="GO" id="GO:0043065">
    <property type="term" value="P:positive regulation of apoptotic process"/>
    <property type="evidence" value="ECO:0007669"/>
    <property type="project" value="UniProtKB-ARBA"/>
</dbReference>
<feature type="compositionally biased region" description="Basic and acidic residues" evidence="12">
    <location>
        <begin position="103"/>
        <end position="116"/>
    </location>
</feature>
<dbReference type="RefSeq" id="XP_021015470.1">
    <property type="nucleotide sequence ID" value="XM_021159811.1"/>
</dbReference>
<evidence type="ECO:0000256" key="6">
    <source>
        <dbReference type="ARBA" id="ARBA00022737"/>
    </source>
</evidence>
<dbReference type="InterPro" id="IPR039773">
    <property type="entry name" value="BAG_chaperone_regulator"/>
</dbReference>
<dbReference type="SUPFAM" id="SSF63491">
    <property type="entry name" value="BAG domain"/>
    <property type="match status" value="1"/>
</dbReference>
<keyword evidence="7" id="KW-0832">Ubl conjugation</keyword>
<dbReference type="SUPFAM" id="SSF54236">
    <property type="entry name" value="Ubiquitin-like"/>
    <property type="match status" value="1"/>
</dbReference>
<evidence type="ECO:0000256" key="2">
    <source>
        <dbReference type="ARBA" id="ARBA00004496"/>
    </source>
</evidence>
<evidence type="ECO:0000256" key="12">
    <source>
        <dbReference type="SAM" id="MobiDB-lite"/>
    </source>
</evidence>
<evidence type="ECO:0000256" key="1">
    <source>
        <dbReference type="ARBA" id="ARBA00004123"/>
    </source>
</evidence>
<proteinExistence type="predicted"/>
<dbReference type="GO" id="GO:0050821">
    <property type="term" value="P:protein stabilization"/>
    <property type="evidence" value="ECO:0007669"/>
    <property type="project" value="TreeGrafter"/>
</dbReference>
<dbReference type="KEGG" id="mcal:110292500"/>
<evidence type="ECO:0000313" key="15">
    <source>
        <dbReference type="Proteomes" id="UP000515126"/>
    </source>
</evidence>
<comment type="function">
    <text evidence="10">Co-chaperone for HSP70 and HSC70 chaperone proteins. Acts as a nucleotide-exchange factor (NEF) promoting the release of ADP from the HSP70 and HSC70 proteins thereby triggering client/substrate protein release. Nucleotide release is mediated via its binding to the nucleotide-binding domain (NBD) of HSPA8/HSC70 where as the substrate release is mediated via its binding to the substrate-binding domain (SBD) of HSPA8/HSC70. Inhibits the pro-apoptotic function of PPP1R15A, and has anti-apoptotic activity. Markedly increases the anti-cell death function of BCL2 induced by various stimuli. Involved in the STUB1-mediated proteasomal degradation of ESR1 in response to age-related circulating estradiol (17-beta-estradiol/E2) decline, thereby promotes neuronal apoptosis in response to ischemic reperfusion injury.</text>
</comment>
<protein>
    <recommendedName>
        <fullName evidence="3">BAG family molecular chaperone regulator 1</fullName>
    </recommendedName>
    <alternativeName>
        <fullName evidence="11">Bcl-2-associated athanogene 1</fullName>
    </alternativeName>
</protein>